<evidence type="ECO:0000259" key="1">
    <source>
        <dbReference type="Pfam" id="PF03551"/>
    </source>
</evidence>
<dbReference type="AlphaFoldDB" id="A0A097QRW5"/>
<dbReference type="Pfam" id="PF03551">
    <property type="entry name" value="PadR"/>
    <property type="match status" value="1"/>
</dbReference>
<gene>
    <name evidence="2" type="ORF">TEU_02090</name>
</gene>
<keyword evidence="3" id="KW-1185">Reference proteome</keyword>
<protein>
    <submittedName>
        <fullName evidence="2">PadR family transcriptional regulator</fullName>
    </submittedName>
</protein>
<dbReference type="InterPro" id="IPR005149">
    <property type="entry name" value="Tscrpt_reg_PadR_N"/>
</dbReference>
<dbReference type="InterPro" id="IPR036388">
    <property type="entry name" value="WH-like_DNA-bd_sf"/>
</dbReference>
<dbReference type="HOGENOM" id="CLU_1648387_0_0_2"/>
<dbReference type="KEGG" id="teu:TEU_02090"/>
<sequence length="164" mass="19148">MAVPSMRNMFLAPIRHLILVIVGFKGEAHGYEILKEIEKISQGTWKPSHGNLYNMLSKMVEEGLLEPKEEYHGKRKLIKYTLTEKGWEYLREANELTLQSLYIAVQYHEALRKKLEELGYGRELAKEAIEEYLKILDRVCEILNAKRKALREMLEAKKKGEEEA</sequence>
<dbReference type="PANTHER" id="PTHR43252:SF2">
    <property type="entry name" value="TRANSCRIPTION REGULATOR, PADR-LIKE FAMILY"/>
    <property type="match status" value="1"/>
</dbReference>
<organism evidence="2 3">
    <name type="scientific">Thermococcus eurythermalis</name>
    <dbReference type="NCBI Taxonomy" id="1505907"/>
    <lineage>
        <taxon>Archaea</taxon>
        <taxon>Methanobacteriati</taxon>
        <taxon>Methanobacteriota</taxon>
        <taxon>Thermococci</taxon>
        <taxon>Thermococcales</taxon>
        <taxon>Thermococcaceae</taxon>
        <taxon>Thermococcus</taxon>
    </lineage>
</organism>
<feature type="domain" description="Transcription regulator PadR N-terminal" evidence="1">
    <location>
        <begin position="18"/>
        <end position="92"/>
    </location>
</feature>
<dbReference type="Proteomes" id="UP000029980">
    <property type="component" value="Chromosome"/>
</dbReference>
<dbReference type="SUPFAM" id="SSF46785">
    <property type="entry name" value="Winged helix' DNA-binding domain"/>
    <property type="match status" value="1"/>
</dbReference>
<evidence type="ECO:0000313" key="3">
    <source>
        <dbReference type="Proteomes" id="UP000029980"/>
    </source>
</evidence>
<reference evidence="2 3" key="1">
    <citation type="journal article" date="2015" name="Int. J. Syst. Evol. Microbiol.">
        <title>Thermococcus eurythermalis sp. nov., a conditional piezophilic hyperthermophilic archaeon with a wide temperature range isolated from an oil-immersed chimney in the Guaymas Basin.</title>
        <authorList>
            <person name="Zhao W."/>
            <person name="Zeng X."/>
            <person name="Xiao X."/>
        </authorList>
    </citation>
    <scope>NUCLEOTIDE SEQUENCE [LARGE SCALE GENOMIC DNA]</scope>
    <source>
        <strain evidence="2 3">A501</strain>
    </source>
</reference>
<dbReference type="GeneID" id="25152222"/>
<dbReference type="Gene3D" id="1.10.10.10">
    <property type="entry name" value="Winged helix-like DNA-binding domain superfamily/Winged helix DNA-binding domain"/>
    <property type="match status" value="1"/>
</dbReference>
<proteinExistence type="predicted"/>
<dbReference type="RefSeq" id="WP_050002205.1">
    <property type="nucleotide sequence ID" value="NZ_CP008887.1"/>
</dbReference>
<dbReference type="PANTHER" id="PTHR43252">
    <property type="entry name" value="TRANSCRIPTIONAL REGULATOR YQJI"/>
    <property type="match status" value="1"/>
</dbReference>
<accession>A0A097QRW5</accession>
<evidence type="ECO:0000313" key="2">
    <source>
        <dbReference type="EMBL" id="AIU69226.1"/>
    </source>
</evidence>
<dbReference type="EMBL" id="CP008887">
    <property type="protein sequence ID" value="AIU69226.1"/>
    <property type="molecule type" value="Genomic_DNA"/>
</dbReference>
<name>A0A097QRW5_9EURY</name>
<dbReference type="InterPro" id="IPR036390">
    <property type="entry name" value="WH_DNA-bd_sf"/>
</dbReference>